<dbReference type="InterPro" id="IPR015500">
    <property type="entry name" value="Peptidase_S8_subtilisin-rel"/>
</dbReference>
<proteinExistence type="inferred from homology"/>
<dbReference type="InterPro" id="IPR050131">
    <property type="entry name" value="Peptidase_S8_subtilisin-like"/>
</dbReference>
<dbReference type="InterPro" id="IPR036852">
    <property type="entry name" value="Peptidase_S8/S53_dom_sf"/>
</dbReference>
<accession>A0A381S5A1</accession>
<gene>
    <name evidence="6" type="ORF">METZ01_LOCUS52119</name>
</gene>
<keyword evidence="2" id="KW-0645">Protease</keyword>
<dbReference type="GO" id="GO:0004252">
    <property type="term" value="F:serine-type endopeptidase activity"/>
    <property type="evidence" value="ECO:0007669"/>
    <property type="project" value="InterPro"/>
</dbReference>
<protein>
    <recommendedName>
        <fullName evidence="5">Peptidase S8/S53 domain-containing protein</fullName>
    </recommendedName>
</protein>
<dbReference type="PRINTS" id="PR00723">
    <property type="entry name" value="SUBTILISIN"/>
</dbReference>
<dbReference type="PANTHER" id="PTHR43806:SF67">
    <property type="entry name" value="EGF-LIKE DOMAIN-CONTAINING PROTEIN"/>
    <property type="match status" value="1"/>
</dbReference>
<dbReference type="PIRSF" id="PIRSF037903">
    <property type="entry name" value="Subtilisin_rel_GFO_2223"/>
    <property type="match status" value="1"/>
</dbReference>
<evidence type="ECO:0000259" key="5">
    <source>
        <dbReference type="Pfam" id="PF00082"/>
    </source>
</evidence>
<dbReference type="PANTHER" id="PTHR43806">
    <property type="entry name" value="PEPTIDASE S8"/>
    <property type="match status" value="1"/>
</dbReference>
<evidence type="ECO:0000256" key="4">
    <source>
        <dbReference type="ARBA" id="ARBA00022825"/>
    </source>
</evidence>
<dbReference type="PROSITE" id="PS51892">
    <property type="entry name" value="SUBTILASE"/>
    <property type="match status" value="1"/>
</dbReference>
<comment type="similarity">
    <text evidence="1">Belongs to the peptidase S8 family.</text>
</comment>
<reference evidence="6" key="1">
    <citation type="submission" date="2018-05" db="EMBL/GenBank/DDBJ databases">
        <authorList>
            <person name="Lanie J.A."/>
            <person name="Ng W.-L."/>
            <person name="Kazmierczak K.M."/>
            <person name="Andrzejewski T.M."/>
            <person name="Davidsen T.M."/>
            <person name="Wayne K.J."/>
            <person name="Tettelin H."/>
            <person name="Glass J.I."/>
            <person name="Rusch D."/>
            <person name="Podicherti R."/>
            <person name="Tsui H.-C.T."/>
            <person name="Winkler M.E."/>
        </authorList>
    </citation>
    <scope>NUCLEOTIDE SEQUENCE</scope>
</reference>
<keyword evidence="3" id="KW-0378">Hydrolase</keyword>
<evidence type="ECO:0000256" key="2">
    <source>
        <dbReference type="ARBA" id="ARBA00022670"/>
    </source>
</evidence>
<dbReference type="InterPro" id="IPR000209">
    <property type="entry name" value="Peptidase_S8/S53_dom"/>
</dbReference>
<dbReference type="EMBL" id="UINC01002686">
    <property type="protein sequence ID" value="SUZ99265.1"/>
    <property type="molecule type" value="Genomic_DNA"/>
</dbReference>
<keyword evidence="4" id="KW-0720">Serine protease</keyword>
<dbReference type="Pfam" id="PF00082">
    <property type="entry name" value="Peptidase_S8"/>
    <property type="match status" value="1"/>
</dbReference>
<name>A0A381S5A1_9ZZZZ</name>
<dbReference type="SUPFAM" id="SSF52743">
    <property type="entry name" value="Subtilisin-like"/>
    <property type="match status" value="1"/>
</dbReference>
<sequence length="550" mass="60399">MKKILILLSITIVFGEKFNSELITFGKRDNFYRAWIYFYDKAGSEMCHISQKAIDRRAKSDVQSNHLWYDLEVSQIYINDILELGITIENESRWLNAVSVMCKISDIEKIAKLKSVKKIEPVIGYKKTKIEYADNSLSNSRDFDYGNALAQIEQINVHELHNAGYTGEGVIILVMDTGFDLTHNAMANINVIAQWDVINNDSQTANETSAETSNSQDHHGTAVLSTIAAYAPGELIGVAFDAEFLLAKTEDVTQEVQQEEDNYIAGLEWGEANGADVVSTSLGYLDWYTYEDMDGNTAVTTIGIDIAVGLGMVCVTAAGNEGNDQSWYYIIAPADADSVISVGAVRENGLIASFSSHGPTFDGRIKPEVCARGSDTWCINPNSTTTYSQMSGTSLACPLVGGAVALIRQAKPDWSAMEVREAVMMTASQSSNPDNSYGYGIMNAVDAVEYEATVAIDRPDDLPSEFHVTNAYPNPFNPSLIIEVSGAVGEYLTVDIFSLTGKSITNVYTGTVFQPNQKMIWSPENIPNGIYVIRSILKGQSQFQKVTYLK</sequence>
<organism evidence="6">
    <name type="scientific">marine metagenome</name>
    <dbReference type="NCBI Taxonomy" id="408172"/>
    <lineage>
        <taxon>unclassified sequences</taxon>
        <taxon>metagenomes</taxon>
        <taxon>ecological metagenomes</taxon>
    </lineage>
</organism>
<evidence type="ECO:0000313" key="6">
    <source>
        <dbReference type="EMBL" id="SUZ99265.1"/>
    </source>
</evidence>
<dbReference type="AlphaFoldDB" id="A0A381S5A1"/>
<evidence type="ECO:0000256" key="3">
    <source>
        <dbReference type="ARBA" id="ARBA00022801"/>
    </source>
</evidence>
<dbReference type="Gene3D" id="3.40.50.200">
    <property type="entry name" value="Peptidase S8/S53 domain"/>
    <property type="match status" value="1"/>
</dbReference>
<evidence type="ECO:0000256" key="1">
    <source>
        <dbReference type="ARBA" id="ARBA00011073"/>
    </source>
</evidence>
<dbReference type="GO" id="GO:0006508">
    <property type="term" value="P:proteolysis"/>
    <property type="evidence" value="ECO:0007669"/>
    <property type="project" value="UniProtKB-KW"/>
</dbReference>
<dbReference type="InterPro" id="IPR017317">
    <property type="entry name" value="Pept_S8_subtilisin_bacteroid-2"/>
</dbReference>
<feature type="domain" description="Peptidase S8/S53" evidence="5">
    <location>
        <begin position="167"/>
        <end position="440"/>
    </location>
</feature>